<keyword evidence="3" id="KW-1185">Reference proteome</keyword>
<dbReference type="PANTHER" id="PTHR12128:SF51">
    <property type="entry name" value="BLL4205 PROTEIN"/>
    <property type="match status" value="1"/>
</dbReference>
<gene>
    <name evidence="2" type="ORF">SAMN06265218_10763</name>
</gene>
<dbReference type="SUPFAM" id="SSF51569">
    <property type="entry name" value="Aldolase"/>
    <property type="match status" value="1"/>
</dbReference>
<dbReference type="RefSeq" id="WP_185958327.1">
    <property type="nucleotide sequence ID" value="NZ_FXTH01000007.1"/>
</dbReference>
<name>A0A521CS68_9BACT</name>
<accession>A0A521CS68</accession>
<dbReference type="EMBL" id="FXTH01000007">
    <property type="protein sequence ID" value="SMO62329.1"/>
    <property type="molecule type" value="Genomic_DNA"/>
</dbReference>
<dbReference type="GO" id="GO:0008840">
    <property type="term" value="F:4-hydroxy-tetrahydrodipicolinate synthase activity"/>
    <property type="evidence" value="ECO:0007669"/>
    <property type="project" value="TreeGrafter"/>
</dbReference>
<evidence type="ECO:0000313" key="2">
    <source>
        <dbReference type="EMBL" id="SMO62329.1"/>
    </source>
</evidence>
<dbReference type="PANTHER" id="PTHR12128">
    <property type="entry name" value="DIHYDRODIPICOLINATE SYNTHASE"/>
    <property type="match status" value="1"/>
</dbReference>
<dbReference type="InterPro" id="IPR002220">
    <property type="entry name" value="DapA-like"/>
</dbReference>
<evidence type="ECO:0000313" key="3">
    <source>
        <dbReference type="Proteomes" id="UP000317593"/>
    </source>
</evidence>
<organism evidence="2 3">
    <name type="scientific">Fodinibius sediminis</name>
    <dbReference type="NCBI Taxonomy" id="1214077"/>
    <lineage>
        <taxon>Bacteria</taxon>
        <taxon>Pseudomonadati</taxon>
        <taxon>Balneolota</taxon>
        <taxon>Balneolia</taxon>
        <taxon>Balneolales</taxon>
        <taxon>Balneolaceae</taxon>
        <taxon>Fodinibius</taxon>
    </lineage>
</organism>
<dbReference type="AlphaFoldDB" id="A0A521CS68"/>
<proteinExistence type="predicted"/>
<dbReference type="SMART" id="SM01130">
    <property type="entry name" value="DHDPS"/>
    <property type="match status" value="1"/>
</dbReference>
<dbReference type="InterPro" id="IPR013785">
    <property type="entry name" value="Aldolase_TIM"/>
</dbReference>
<protein>
    <submittedName>
        <fullName evidence="2">Dihydrodipicolinate synthase/N-acetylneuraminate lyase</fullName>
    </submittedName>
</protein>
<reference evidence="2 3" key="1">
    <citation type="submission" date="2017-05" db="EMBL/GenBank/DDBJ databases">
        <authorList>
            <person name="Varghese N."/>
            <person name="Submissions S."/>
        </authorList>
    </citation>
    <scope>NUCLEOTIDE SEQUENCE [LARGE SCALE GENOMIC DNA]</scope>
    <source>
        <strain evidence="2 3">DSM 21194</strain>
    </source>
</reference>
<dbReference type="Proteomes" id="UP000317593">
    <property type="component" value="Unassembled WGS sequence"/>
</dbReference>
<keyword evidence="1 2" id="KW-0456">Lyase</keyword>
<sequence length="357" mass="40141">MIEKEVKEQLQNGTVIPAHPLALDAERNLDEQRQRLLSRYYMASGAGGIAVGVHSTQFEIRDEGIDLLEPVLRIAAEEVEQADLERPFIKVAGLVGPTEQAIEEAELAASLGYDLGLLSMGGLSDYSEMELIKRAEKVGQKIPLFGFYLQPAVGGQLLSFDFWRDFADIPAVHAIKMAPFNRYQTLDVVRAVCHSSRHDDIALYTGNDDNIIPDLLTTYRFNINGEERSKSIVGGLLGHWAVWTRKAVDLLKEIKELKERDSARIEELLTRGIEITDTNSVIFDAANNFHGCIPGIHEILRRQGLLEGRWCLNPEEMLSPGQEEEIDRIYESYPHLNDDDFVKNFLNSDPIAQQLRG</sequence>
<dbReference type="Gene3D" id="3.20.20.70">
    <property type="entry name" value="Aldolase class I"/>
    <property type="match status" value="1"/>
</dbReference>
<evidence type="ECO:0000256" key="1">
    <source>
        <dbReference type="ARBA" id="ARBA00023239"/>
    </source>
</evidence>